<dbReference type="Proteomes" id="UP000028995">
    <property type="component" value="Unassembled WGS sequence"/>
</dbReference>
<dbReference type="SUPFAM" id="SSF53448">
    <property type="entry name" value="Nucleotide-diphospho-sugar transferases"/>
    <property type="match status" value="1"/>
</dbReference>
<reference evidence="1 2" key="1">
    <citation type="submission" date="2014-03" db="EMBL/GenBank/DDBJ databases">
        <title>Genomics of Bifidobacteria.</title>
        <authorList>
            <person name="Ventura M."/>
            <person name="Milani C."/>
            <person name="Lugli G.A."/>
        </authorList>
    </citation>
    <scope>NUCLEOTIDE SEQUENCE [LARGE SCALE GENOMIC DNA]</scope>
    <source>
        <strain evidence="1 2">LMG 10510</strain>
    </source>
</reference>
<dbReference type="EMBL" id="JGYU01000007">
    <property type="protein sequence ID" value="KFI57004.1"/>
    <property type="molecule type" value="Genomic_DNA"/>
</dbReference>
<dbReference type="eggNOG" id="COG3774">
    <property type="taxonomic scope" value="Bacteria"/>
</dbReference>
<evidence type="ECO:0000313" key="2">
    <source>
        <dbReference type="Proteomes" id="UP000028995"/>
    </source>
</evidence>
<dbReference type="STRING" id="35760.BCHO_0678"/>
<dbReference type="GO" id="GO:0016757">
    <property type="term" value="F:glycosyltransferase activity"/>
    <property type="evidence" value="ECO:0007669"/>
    <property type="project" value="InterPro"/>
</dbReference>
<keyword evidence="2" id="KW-1185">Reference proteome</keyword>
<dbReference type="RefSeq" id="WP_051354892.1">
    <property type="nucleotide sequence ID" value="NZ_JGYU01000007.1"/>
</dbReference>
<dbReference type="InterPro" id="IPR029044">
    <property type="entry name" value="Nucleotide-diphossugar_trans"/>
</dbReference>
<dbReference type="AlphaFoldDB" id="A0A087AE04"/>
<protein>
    <submittedName>
        <fullName evidence="1">Polysaccharide biosynthesis protein</fullName>
    </submittedName>
</protein>
<proteinExistence type="predicted"/>
<gene>
    <name evidence="1" type="ORF">BCHO_0678</name>
</gene>
<dbReference type="Pfam" id="PF05704">
    <property type="entry name" value="Caps_synth"/>
    <property type="match status" value="1"/>
</dbReference>
<dbReference type="InterPro" id="IPR008441">
    <property type="entry name" value="AfumC-like_glycosyl_Trfase"/>
</dbReference>
<name>A0A087AE04_9BIFI</name>
<organism evidence="1 2">
    <name type="scientific">Bifidobacterium choerinum</name>
    <dbReference type="NCBI Taxonomy" id="35760"/>
    <lineage>
        <taxon>Bacteria</taxon>
        <taxon>Bacillati</taxon>
        <taxon>Actinomycetota</taxon>
        <taxon>Actinomycetes</taxon>
        <taxon>Bifidobacteriales</taxon>
        <taxon>Bifidobacteriaceae</taxon>
        <taxon>Bifidobacterium</taxon>
    </lineage>
</organism>
<comment type="caution">
    <text evidence="1">The sequence shown here is derived from an EMBL/GenBank/DDBJ whole genome shotgun (WGS) entry which is preliminary data.</text>
</comment>
<dbReference type="OrthoDB" id="9802881at2"/>
<dbReference type="Gene3D" id="3.90.550.20">
    <property type="match status" value="1"/>
</dbReference>
<sequence length="304" mass="34279">MGWSSTMGKIRTKLQYVCSATRLFGPRMGMTSLLHHLAHRNIGAYYEKLVEASWNRFMEDIPFDADAIATLPATNDGPIWVMWWQGLDGSEPPIVRACIDSIKRHASGREVRLITKDTVEQYASLDPSIMRKVHDGKITITTLSDIVRFAVLKEHGGMWMDATMYLTADLSDDVRRYTFYSIPNHQNAPTRNWTGYFMGGKQGNPLFSYMLQAFVALYGLTDHIPDYFMIDVMLSAAYTHIPQVRAMIDAEPVNNLHRLYLAGKLADASVDLPADTYAYKLSYKNVQRIPAAHTVYGAVLDGTL</sequence>
<accession>A0A087AE04</accession>
<evidence type="ECO:0000313" key="1">
    <source>
        <dbReference type="EMBL" id="KFI57004.1"/>
    </source>
</evidence>